<comment type="caution">
    <text evidence="2">The sequence shown here is derived from an EMBL/GenBank/DDBJ whole genome shotgun (WGS) entry which is preliminary data.</text>
</comment>
<evidence type="ECO:0000313" key="2">
    <source>
        <dbReference type="EMBL" id="MEQ2534743.1"/>
    </source>
</evidence>
<dbReference type="Pfam" id="PF12728">
    <property type="entry name" value="HTH_17"/>
    <property type="match status" value="1"/>
</dbReference>
<dbReference type="Proteomes" id="UP001480973">
    <property type="component" value="Unassembled WGS sequence"/>
</dbReference>
<organism evidence="2 3">
    <name type="scientific">Lachnospira intestinalis</name>
    <dbReference type="NCBI Taxonomy" id="3133158"/>
    <lineage>
        <taxon>Bacteria</taxon>
        <taxon>Bacillati</taxon>
        <taxon>Bacillota</taxon>
        <taxon>Clostridia</taxon>
        <taxon>Lachnospirales</taxon>
        <taxon>Lachnospiraceae</taxon>
        <taxon>Lachnospira</taxon>
    </lineage>
</organism>
<reference evidence="2 3" key="1">
    <citation type="submission" date="2024-03" db="EMBL/GenBank/DDBJ databases">
        <title>Human intestinal bacterial collection.</title>
        <authorList>
            <person name="Pauvert C."/>
            <person name="Hitch T.C.A."/>
            <person name="Clavel T."/>
        </authorList>
    </citation>
    <scope>NUCLEOTIDE SEQUENCE [LARGE SCALE GENOMIC DNA]</scope>
    <source>
        <strain evidence="2 3">CLA-JM-H10</strain>
    </source>
</reference>
<sequence>MEERNVRFDVPIWHKLNLSIEEAAKYSGIGRAKLYEMTNREDCPFVLWVESRRLIKRKEFDEYISKVYSI</sequence>
<evidence type="ECO:0000313" key="3">
    <source>
        <dbReference type="Proteomes" id="UP001480973"/>
    </source>
</evidence>
<dbReference type="InterPro" id="IPR010093">
    <property type="entry name" value="SinI_DNA-bd"/>
</dbReference>
<dbReference type="Gene3D" id="3.90.105.50">
    <property type="match status" value="1"/>
</dbReference>
<dbReference type="NCBIfam" id="TIGR01764">
    <property type="entry name" value="excise"/>
    <property type="match status" value="1"/>
</dbReference>
<accession>A0ABV1GML3</accession>
<proteinExistence type="predicted"/>
<dbReference type="EMBL" id="JBBMES010000005">
    <property type="protein sequence ID" value="MEQ2534743.1"/>
    <property type="molecule type" value="Genomic_DNA"/>
</dbReference>
<dbReference type="InterPro" id="IPR041657">
    <property type="entry name" value="HTH_17"/>
</dbReference>
<protein>
    <submittedName>
        <fullName evidence="2">Excisionase</fullName>
    </submittedName>
</protein>
<feature type="domain" description="Helix-turn-helix" evidence="1">
    <location>
        <begin position="18"/>
        <end position="65"/>
    </location>
</feature>
<evidence type="ECO:0000259" key="1">
    <source>
        <dbReference type="Pfam" id="PF12728"/>
    </source>
</evidence>
<gene>
    <name evidence="2" type="ORF">WMO38_06390</name>
</gene>
<name>A0ABV1GML3_9FIRM</name>
<keyword evidence="3" id="KW-1185">Reference proteome</keyword>
<dbReference type="InterPro" id="IPR038148">
    <property type="entry name" value="Tn1545/Tn916_Xis"/>
</dbReference>